<dbReference type="Pfam" id="PF26011">
    <property type="entry name" value="Beta-barrel_RND_rel"/>
    <property type="match status" value="1"/>
</dbReference>
<keyword evidence="5" id="KW-1185">Reference proteome</keyword>
<feature type="domain" description="RND related beta-barrel" evidence="2">
    <location>
        <begin position="184"/>
        <end position="253"/>
    </location>
</feature>
<accession>A0ABT1RRS7</accession>
<dbReference type="InterPro" id="IPR058729">
    <property type="entry name" value="Beta-barrel_RND-rel"/>
</dbReference>
<dbReference type="RefSeq" id="WP_256133084.1">
    <property type="nucleotide sequence ID" value="NZ_JANFXK010000017.1"/>
</dbReference>
<organism evidence="4 5">
    <name type="scientific">Anaerovorax odorimutans</name>
    <dbReference type="NCBI Taxonomy" id="109327"/>
    <lineage>
        <taxon>Bacteria</taxon>
        <taxon>Bacillati</taxon>
        <taxon>Bacillota</taxon>
        <taxon>Clostridia</taxon>
        <taxon>Peptostreptococcales</taxon>
        <taxon>Anaerovoracaceae</taxon>
        <taxon>Anaerovorax</taxon>
    </lineage>
</organism>
<sequence>MAKKNRKPIYIFVLALIILYVVIYIIPKVTGIFETTEVLKAGTLQVTEEATCYFVRGETVYEAGSAGSLDYLIDEGIHIRKGTKVVKLTEDKEKSDKSAEDKSDYKDIITRLSDNVVRTADCKAQSSGILSYYADGYENYFSPATMDELKYEKVQDLKIEAEDTKRKSTLKREPLFKICDNDNWYLVCWVEAASVAKYEAGNTVTIQLPEGDVEATVKSVAEDGELWRVIFRSNRYYKAFAKSRIEEATIVSRDYSGLIAKSSSITTKGGKPGVRVRQTSGEYTFVPIKVIASDGEYSVLQDVSFIDENGDSVNTVNVYDEILKNPGKGT</sequence>
<comment type="caution">
    <text evidence="4">The sequence shown here is derived from an EMBL/GenBank/DDBJ whole genome shotgun (WGS) entry which is preliminary data.</text>
</comment>
<protein>
    <recommendedName>
        <fullName evidence="6">Membrane fusion protein</fullName>
    </recommendedName>
</protein>
<dbReference type="EMBL" id="JANFXK010000017">
    <property type="protein sequence ID" value="MCQ4637903.1"/>
    <property type="molecule type" value="Genomic_DNA"/>
</dbReference>
<dbReference type="InterPro" id="IPR058709">
    <property type="entry name" value="BSH_RND-rel"/>
</dbReference>
<evidence type="ECO:0000313" key="5">
    <source>
        <dbReference type="Proteomes" id="UP001524502"/>
    </source>
</evidence>
<evidence type="ECO:0000259" key="3">
    <source>
        <dbReference type="Pfam" id="PF26018"/>
    </source>
</evidence>
<evidence type="ECO:0000259" key="2">
    <source>
        <dbReference type="Pfam" id="PF26011"/>
    </source>
</evidence>
<feature type="domain" description="RND related barrel-sandwich hybrid" evidence="3">
    <location>
        <begin position="58"/>
        <end position="180"/>
    </location>
</feature>
<keyword evidence="1" id="KW-1133">Transmembrane helix</keyword>
<gene>
    <name evidence="4" type="ORF">NE619_14300</name>
</gene>
<dbReference type="Proteomes" id="UP001524502">
    <property type="component" value="Unassembled WGS sequence"/>
</dbReference>
<keyword evidence="1" id="KW-0472">Membrane</keyword>
<keyword evidence="1" id="KW-0812">Transmembrane</keyword>
<feature type="transmembrane region" description="Helical" evidence="1">
    <location>
        <begin position="9"/>
        <end position="26"/>
    </location>
</feature>
<evidence type="ECO:0008006" key="6">
    <source>
        <dbReference type="Google" id="ProtNLM"/>
    </source>
</evidence>
<evidence type="ECO:0000313" key="4">
    <source>
        <dbReference type="EMBL" id="MCQ4637903.1"/>
    </source>
</evidence>
<proteinExistence type="predicted"/>
<dbReference type="Pfam" id="PF26018">
    <property type="entry name" value="BSH_RND_rel"/>
    <property type="match status" value="1"/>
</dbReference>
<name>A0ABT1RRS7_9FIRM</name>
<reference evidence="4 5" key="1">
    <citation type="submission" date="2022-06" db="EMBL/GenBank/DDBJ databases">
        <title>Isolation of gut microbiota from human fecal samples.</title>
        <authorList>
            <person name="Pamer E.G."/>
            <person name="Barat B."/>
            <person name="Waligurski E."/>
            <person name="Medina S."/>
            <person name="Paddock L."/>
            <person name="Mostad J."/>
        </authorList>
    </citation>
    <scope>NUCLEOTIDE SEQUENCE [LARGE SCALE GENOMIC DNA]</scope>
    <source>
        <strain evidence="4 5">SL.3.17</strain>
    </source>
</reference>
<evidence type="ECO:0000256" key="1">
    <source>
        <dbReference type="SAM" id="Phobius"/>
    </source>
</evidence>